<organism evidence="2 3">
    <name type="scientific">Coniophora puteana (strain RWD-64-598)</name>
    <name type="common">Brown rot fungus</name>
    <dbReference type="NCBI Taxonomy" id="741705"/>
    <lineage>
        <taxon>Eukaryota</taxon>
        <taxon>Fungi</taxon>
        <taxon>Dikarya</taxon>
        <taxon>Basidiomycota</taxon>
        <taxon>Agaricomycotina</taxon>
        <taxon>Agaricomycetes</taxon>
        <taxon>Agaricomycetidae</taxon>
        <taxon>Boletales</taxon>
        <taxon>Coniophorineae</taxon>
        <taxon>Coniophoraceae</taxon>
        <taxon>Coniophora</taxon>
    </lineage>
</organism>
<sequence>MNVPEVQSMHQRGICKDQGYDDPEQLSRIEKETLGTIAPSSIHPCSALPSSDTKRIKNALQGDKPFIMPSVAAPLRPKNTAVVSGISTTSKGWKQRILVYVVDWEGEVQTSTIFYSQGDGALPMKQGPNKEPSWTPGKTWDQDMRVTMEYQYAPADGDELSWIQGDWDQPKFIEQPVQPVPDNAKKTDTIPTKSDGGNVNYHVTTTVVQTPP</sequence>
<name>A0A5M3MTV5_CONPW</name>
<dbReference type="EMBL" id="JH711576">
    <property type="protein sequence ID" value="EIW82588.1"/>
    <property type="molecule type" value="Genomic_DNA"/>
</dbReference>
<feature type="compositionally biased region" description="Polar residues" evidence="1">
    <location>
        <begin position="189"/>
        <end position="200"/>
    </location>
</feature>
<dbReference type="Proteomes" id="UP000053558">
    <property type="component" value="Unassembled WGS sequence"/>
</dbReference>
<reference evidence="3" key="1">
    <citation type="journal article" date="2012" name="Science">
        <title>The Paleozoic origin of enzymatic lignin decomposition reconstructed from 31 fungal genomes.</title>
        <authorList>
            <person name="Floudas D."/>
            <person name="Binder M."/>
            <person name="Riley R."/>
            <person name="Barry K."/>
            <person name="Blanchette R.A."/>
            <person name="Henrissat B."/>
            <person name="Martinez A.T."/>
            <person name="Otillar R."/>
            <person name="Spatafora J.W."/>
            <person name="Yadav J.S."/>
            <person name="Aerts A."/>
            <person name="Benoit I."/>
            <person name="Boyd A."/>
            <person name="Carlson A."/>
            <person name="Copeland A."/>
            <person name="Coutinho P.M."/>
            <person name="de Vries R.P."/>
            <person name="Ferreira P."/>
            <person name="Findley K."/>
            <person name="Foster B."/>
            <person name="Gaskell J."/>
            <person name="Glotzer D."/>
            <person name="Gorecki P."/>
            <person name="Heitman J."/>
            <person name="Hesse C."/>
            <person name="Hori C."/>
            <person name="Igarashi K."/>
            <person name="Jurgens J.A."/>
            <person name="Kallen N."/>
            <person name="Kersten P."/>
            <person name="Kohler A."/>
            <person name="Kuees U."/>
            <person name="Kumar T.K.A."/>
            <person name="Kuo A."/>
            <person name="LaButti K."/>
            <person name="Larrondo L.F."/>
            <person name="Lindquist E."/>
            <person name="Ling A."/>
            <person name="Lombard V."/>
            <person name="Lucas S."/>
            <person name="Lundell T."/>
            <person name="Martin R."/>
            <person name="McLaughlin D.J."/>
            <person name="Morgenstern I."/>
            <person name="Morin E."/>
            <person name="Murat C."/>
            <person name="Nagy L.G."/>
            <person name="Nolan M."/>
            <person name="Ohm R.A."/>
            <person name="Patyshakuliyeva A."/>
            <person name="Rokas A."/>
            <person name="Ruiz-Duenas F.J."/>
            <person name="Sabat G."/>
            <person name="Salamov A."/>
            <person name="Samejima M."/>
            <person name="Schmutz J."/>
            <person name="Slot J.C."/>
            <person name="St John F."/>
            <person name="Stenlid J."/>
            <person name="Sun H."/>
            <person name="Sun S."/>
            <person name="Syed K."/>
            <person name="Tsang A."/>
            <person name="Wiebenga A."/>
            <person name="Young D."/>
            <person name="Pisabarro A."/>
            <person name="Eastwood D.C."/>
            <person name="Martin F."/>
            <person name="Cullen D."/>
            <person name="Grigoriev I.V."/>
            <person name="Hibbett D.S."/>
        </authorList>
    </citation>
    <scope>NUCLEOTIDE SEQUENCE [LARGE SCALE GENOMIC DNA]</scope>
    <source>
        <strain evidence="3">RWD-64-598 SS2</strain>
    </source>
</reference>
<comment type="caution">
    <text evidence="2">The sequence shown here is derived from an EMBL/GenBank/DDBJ whole genome shotgun (WGS) entry which is preliminary data.</text>
</comment>
<dbReference type="RefSeq" id="XP_007766613.1">
    <property type="nucleotide sequence ID" value="XM_007768423.1"/>
</dbReference>
<keyword evidence="3" id="KW-1185">Reference proteome</keyword>
<evidence type="ECO:0000313" key="2">
    <source>
        <dbReference type="EMBL" id="EIW82588.1"/>
    </source>
</evidence>
<accession>A0A5M3MTV5</accession>
<evidence type="ECO:0000256" key="1">
    <source>
        <dbReference type="SAM" id="MobiDB-lite"/>
    </source>
</evidence>
<dbReference type="GeneID" id="19200831"/>
<dbReference type="AlphaFoldDB" id="A0A5M3MTV5"/>
<evidence type="ECO:0000313" key="3">
    <source>
        <dbReference type="Proteomes" id="UP000053558"/>
    </source>
</evidence>
<protein>
    <submittedName>
        <fullName evidence="2">Uncharacterized protein</fullName>
    </submittedName>
</protein>
<proteinExistence type="predicted"/>
<gene>
    <name evidence="2" type="ORF">CONPUDRAFT_135957</name>
</gene>
<dbReference type="KEGG" id="cput:CONPUDRAFT_135957"/>
<feature type="region of interest" description="Disordered" evidence="1">
    <location>
        <begin position="174"/>
        <end position="200"/>
    </location>
</feature>